<dbReference type="AlphaFoldDB" id="A0A433SCC6"/>
<evidence type="ECO:0000313" key="2">
    <source>
        <dbReference type="EMBL" id="RUS66380.1"/>
    </source>
</evidence>
<dbReference type="InterPro" id="IPR039418">
    <property type="entry name" value="LexA-like"/>
</dbReference>
<reference evidence="2 3" key="1">
    <citation type="submission" date="2018-01" db="EMBL/GenBank/DDBJ databases">
        <title>Saezia sanguinis gen. nov., sp. nov., in the order Burkholderiales isolated from human blood.</title>
        <authorList>
            <person name="Medina-Pascual M.J."/>
            <person name="Valdezate S."/>
            <person name="Monzon S."/>
            <person name="Cuesta I."/>
            <person name="Carrasco G."/>
            <person name="Villalon P."/>
            <person name="Saez-Nieto J.A."/>
        </authorList>
    </citation>
    <scope>NUCLEOTIDE SEQUENCE [LARGE SCALE GENOMIC DNA]</scope>
    <source>
        <strain evidence="2 3">CNM695-12</strain>
    </source>
</reference>
<accession>A0A433SCC6</accession>
<sequence>MEEYTNEQQLLNRIRAELCDGSISVLARRIGKDVSYVSRLLYPVDKKGRKGVGLEIMKACNKAFDLPLGFWEQSAAEVVFQAHADAAGSMVQIPAIDSVLIRQFQPDSVPGMTLLLEGQPGVIKSWQVSQSWLQQNVRGAHPQKLCLLTGFGMAMHPLFHPGDPLLVDQGVTAVEKEGVYFFHVDGQGYIRLLQRIPKPGGGYFLRAKAKNPDYDAFDLDEQTMSFQILGRVLMVWRGEAL</sequence>
<dbReference type="CDD" id="cd06529">
    <property type="entry name" value="S24_LexA-like"/>
    <property type="match status" value="1"/>
</dbReference>
<proteinExistence type="predicted"/>
<dbReference type="OrthoDB" id="9021722at2"/>
<dbReference type="Pfam" id="PF00717">
    <property type="entry name" value="Peptidase_S24"/>
    <property type="match status" value="1"/>
</dbReference>
<dbReference type="InterPro" id="IPR036286">
    <property type="entry name" value="LexA/Signal_pep-like_sf"/>
</dbReference>
<protein>
    <recommendedName>
        <fullName evidence="1">Peptidase S24/S26A/S26B/S26C domain-containing protein</fullName>
    </recommendedName>
</protein>
<evidence type="ECO:0000313" key="3">
    <source>
        <dbReference type="Proteomes" id="UP000286947"/>
    </source>
</evidence>
<feature type="domain" description="Peptidase S24/S26A/S26B/S26C" evidence="1">
    <location>
        <begin position="127"/>
        <end position="232"/>
    </location>
</feature>
<evidence type="ECO:0000259" key="1">
    <source>
        <dbReference type="Pfam" id="PF00717"/>
    </source>
</evidence>
<organism evidence="2 3">
    <name type="scientific">Saezia sanguinis</name>
    <dbReference type="NCBI Taxonomy" id="1965230"/>
    <lineage>
        <taxon>Bacteria</taxon>
        <taxon>Pseudomonadati</taxon>
        <taxon>Pseudomonadota</taxon>
        <taxon>Betaproteobacteria</taxon>
        <taxon>Burkholderiales</taxon>
        <taxon>Saeziaceae</taxon>
        <taxon>Saezia</taxon>
    </lineage>
</organism>
<dbReference type="Gene3D" id="2.10.109.10">
    <property type="entry name" value="Umud Fragment, subunit A"/>
    <property type="match status" value="1"/>
</dbReference>
<dbReference type="RefSeq" id="WP_126980285.1">
    <property type="nucleotide sequence ID" value="NZ_PQSP01000005.1"/>
</dbReference>
<dbReference type="EMBL" id="PQSP01000005">
    <property type="protein sequence ID" value="RUS66380.1"/>
    <property type="molecule type" value="Genomic_DNA"/>
</dbReference>
<name>A0A433SCC6_9BURK</name>
<keyword evidence="3" id="KW-1185">Reference proteome</keyword>
<dbReference type="SUPFAM" id="SSF51306">
    <property type="entry name" value="LexA/Signal peptidase"/>
    <property type="match status" value="1"/>
</dbReference>
<dbReference type="Proteomes" id="UP000286947">
    <property type="component" value="Unassembled WGS sequence"/>
</dbReference>
<gene>
    <name evidence="2" type="ORF">CUZ56_02106</name>
</gene>
<comment type="caution">
    <text evidence="2">The sequence shown here is derived from an EMBL/GenBank/DDBJ whole genome shotgun (WGS) entry which is preliminary data.</text>
</comment>
<dbReference type="InterPro" id="IPR015927">
    <property type="entry name" value="Peptidase_S24_S26A/B/C"/>
</dbReference>